<gene>
    <name evidence="6" type="primary">mglB</name>
</gene>
<evidence type="ECO:0000256" key="4">
    <source>
        <dbReference type="SAM" id="SignalP"/>
    </source>
</evidence>
<evidence type="ECO:0000313" key="6">
    <source>
        <dbReference type="EMBL" id="CAC82567.1"/>
    </source>
</evidence>
<proteinExistence type="inferred from homology"/>
<dbReference type="SUPFAM" id="SSF53822">
    <property type="entry name" value="Periplasmic binding protein-like I"/>
    <property type="match status" value="1"/>
</dbReference>
<accession>Q8GBR5</accession>
<evidence type="ECO:0000256" key="1">
    <source>
        <dbReference type="ARBA" id="ARBA00004196"/>
    </source>
</evidence>
<dbReference type="InterPro" id="IPR028082">
    <property type="entry name" value="Peripla_BP_I"/>
</dbReference>
<protein>
    <submittedName>
        <fullName evidence="6">Putative mglB homolog</fullName>
    </submittedName>
</protein>
<reference evidence="6" key="1">
    <citation type="submission" date="2000-12" db="EMBL/GenBank/DDBJ databases">
        <title>Outer sheath associated proteins of the oral spirocheate Treponema maltophilum.</title>
        <authorList>
            <person name="Heuner K."/>
        </authorList>
    </citation>
    <scope>NUCLEOTIDE SEQUENCE</scope>
</reference>
<name>Q8GBR5_TREMA</name>
<dbReference type="PROSITE" id="PS51257">
    <property type="entry name" value="PROKAR_LIPOPROTEIN"/>
    <property type="match status" value="1"/>
</dbReference>
<sequence length="405" mass="43013">MKKIALVLALSVLMAGTVLTGCAKKSAAGGKVVMGALIRNLNETFLRDYADNLKKLANENNVELKLLDGNSDVATQLDQLNTLLTQGVKYFVIVPQDTAATEQMAKAIGAKGGAAAFFKHSASVAALKTGKTFFLASSPESVAGDIQAQIIDDYFKTYPDKAPGKTINMLLINGQLGHPAQVNRRKGVLEGLASRGYTVNMVAEDTANWGAGEAQQKMDAWLAAHNGKFNVVVAQNDDMALGAIESMLTNKYTDDPSDVTKDTNGDGTVLKVPVLGVDGTETGVRSMNENKMYATVLQDSIGQSSTAFELVYQVATKGTAIGYTTKDGLSAAKEVTGEDPVTDASILDQCFLVPFKPIVNNADANCNTRIVKKKKDGIACRAPENRSVRQQAGRNEAVGFAAAFF</sequence>
<evidence type="ECO:0000259" key="5">
    <source>
        <dbReference type="Pfam" id="PF13407"/>
    </source>
</evidence>
<evidence type="ECO:0000256" key="3">
    <source>
        <dbReference type="ARBA" id="ARBA00022729"/>
    </source>
</evidence>
<comment type="subcellular location">
    <subcellularLocation>
        <location evidence="1">Cell envelope</location>
    </subcellularLocation>
</comment>
<dbReference type="PANTHER" id="PTHR46847:SF1">
    <property type="entry name" value="D-ALLOSE-BINDING PERIPLASMIC PROTEIN-RELATED"/>
    <property type="match status" value="1"/>
</dbReference>
<dbReference type="Gene3D" id="3.40.50.2300">
    <property type="match status" value="2"/>
</dbReference>
<feature type="signal peptide" evidence="4">
    <location>
        <begin position="1"/>
        <end position="20"/>
    </location>
</feature>
<comment type="similarity">
    <text evidence="2">Belongs to the bacterial solute-binding protein 2 family.</text>
</comment>
<dbReference type="EMBL" id="AJ304451">
    <property type="protein sequence ID" value="CAC82567.1"/>
    <property type="molecule type" value="Genomic_DNA"/>
</dbReference>
<dbReference type="InterPro" id="IPR025997">
    <property type="entry name" value="SBP_2_dom"/>
</dbReference>
<dbReference type="GO" id="GO:0030246">
    <property type="term" value="F:carbohydrate binding"/>
    <property type="evidence" value="ECO:0007669"/>
    <property type="project" value="UniProtKB-ARBA"/>
</dbReference>
<dbReference type="PANTHER" id="PTHR46847">
    <property type="entry name" value="D-ALLOSE-BINDING PERIPLASMIC PROTEIN-RELATED"/>
    <property type="match status" value="1"/>
</dbReference>
<dbReference type="Pfam" id="PF13407">
    <property type="entry name" value="Peripla_BP_4"/>
    <property type="match status" value="1"/>
</dbReference>
<evidence type="ECO:0000256" key="2">
    <source>
        <dbReference type="ARBA" id="ARBA00007639"/>
    </source>
</evidence>
<feature type="chain" id="PRO_5004307684" evidence="4">
    <location>
        <begin position="21"/>
        <end position="405"/>
    </location>
</feature>
<keyword evidence="3 4" id="KW-0732">Signal</keyword>
<organism evidence="6">
    <name type="scientific">Treponema maltophilum</name>
    <dbReference type="NCBI Taxonomy" id="51160"/>
    <lineage>
        <taxon>Bacteria</taxon>
        <taxon>Pseudomonadati</taxon>
        <taxon>Spirochaetota</taxon>
        <taxon>Spirochaetia</taxon>
        <taxon>Spirochaetales</taxon>
        <taxon>Treponemataceae</taxon>
        <taxon>Treponema</taxon>
    </lineage>
</organism>
<dbReference type="GO" id="GO:0030313">
    <property type="term" value="C:cell envelope"/>
    <property type="evidence" value="ECO:0007669"/>
    <property type="project" value="UniProtKB-SubCell"/>
</dbReference>
<feature type="domain" description="Periplasmic binding protein" evidence="5">
    <location>
        <begin position="40"/>
        <end position="316"/>
    </location>
</feature>
<dbReference type="AlphaFoldDB" id="Q8GBR5"/>